<keyword evidence="2" id="KW-0547">Nucleotide-binding</keyword>
<dbReference type="GO" id="GO:0004520">
    <property type="term" value="F:DNA endonuclease activity"/>
    <property type="evidence" value="ECO:0007669"/>
    <property type="project" value="TreeGrafter"/>
</dbReference>
<dbReference type="GO" id="GO:0003676">
    <property type="term" value="F:nucleic acid binding"/>
    <property type="evidence" value="ECO:0007669"/>
    <property type="project" value="InterPro"/>
</dbReference>
<evidence type="ECO:0000256" key="5">
    <source>
        <dbReference type="ARBA" id="ARBA00022806"/>
    </source>
</evidence>
<dbReference type="SMART" id="SM00507">
    <property type="entry name" value="HNHc"/>
    <property type="match status" value="1"/>
</dbReference>
<name>A0A8T3DVA1_9TELE</name>
<evidence type="ECO:0000256" key="1">
    <source>
        <dbReference type="ARBA" id="ARBA00022723"/>
    </source>
</evidence>
<gene>
    <name evidence="12" type="ORF">AGOR_G00065110</name>
</gene>
<proteinExistence type="predicted"/>
<dbReference type="Pfam" id="PF01844">
    <property type="entry name" value="HNH"/>
    <property type="match status" value="1"/>
</dbReference>
<reference evidence="12" key="1">
    <citation type="submission" date="2021-01" db="EMBL/GenBank/DDBJ databases">
        <authorList>
            <person name="Zahm M."/>
            <person name="Roques C."/>
            <person name="Cabau C."/>
            <person name="Klopp C."/>
            <person name="Donnadieu C."/>
            <person name="Jouanno E."/>
            <person name="Lampietro C."/>
            <person name="Louis A."/>
            <person name="Herpin A."/>
            <person name="Echchiki A."/>
            <person name="Berthelot C."/>
            <person name="Parey E."/>
            <person name="Roest-Crollius H."/>
            <person name="Braasch I."/>
            <person name="Postlethwait J."/>
            <person name="Bobe J."/>
            <person name="Montfort J."/>
            <person name="Bouchez O."/>
            <person name="Begum T."/>
            <person name="Mejri S."/>
            <person name="Adams A."/>
            <person name="Chen W.-J."/>
            <person name="Guiguen Y."/>
        </authorList>
    </citation>
    <scope>NUCLEOTIDE SEQUENCE</scope>
    <source>
        <tissue evidence="12">Blood</tissue>
    </source>
</reference>
<dbReference type="SMART" id="SM00547">
    <property type="entry name" value="ZnF_RBZ"/>
    <property type="match status" value="1"/>
</dbReference>
<dbReference type="CDD" id="cd00085">
    <property type="entry name" value="HNHc"/>
    <property type="match status" value="1"/>
</dbReference>
<evidence type="ECO:0000259" key="11">
    <source>
        <dbReference type="PROSITE" id="PS51194"/>
    </source>
</evidence>
<feature type="region of interest" description="Disordered" evidence="9">
    <location>
        <begin position="237"/>
        <end position="333"/>
    </location>
</feature>
<feature type="domain" description="Helicase C-terminal" evidence="11">
    <location>
        <begin position="36"/>
        <end position="196"/>
    </location>
</feature>
<keyword evidence="4" id="KW-0378">Hydrolase</keyword>
<keyword evidence="6" id="KW-0862">Zinc</keyword>
<feature type="compositionally biased region" description="Acidic residues" evidence="9">
    <location>
        <begin position="464"/>
        <end position="473"/>
    </location>
</feature>
<dbReference type="Gene3D" id="2.30.30.380">
    <property type="entry name" value="Zn-finger domain of Sec23/24"/>
    <property type="match status" value="1"/>
</dbReference>
<dbReference type="SUPFAM" id="SSF52540">
    <property type="entry name" value="P-loop containing nucleoside triphosphate hydrolases"/>
    <property type="match status" value="1"/>
</dbReference>
<dbReference type="Gene3D" id="1.10.30.50">
    <property type="match status" value="1"/>
</dbReference>
<evidence type="ECO:0000256" key="2">
    <source>
        <dbReference type="ARBA" id="ARBA00022741"/>
    </source>
</evidence>
<feature type="compositionally biased region" description="Basic and acidic residues" evidence="9">
    <location>
        <begin position="285"/>
        <end position="295"/>
    </location>
</feature>
<dbReference type="PROSITE" id="PS01358">
    <property type="entry name" value="ZF_RANBP2_1"/>
    <property type="match status" value="1"/>
</dbReference>
<dbReference type="FunFam" id="3.40.50.300:FF:000788">
    <property type="entry name" value="DNA annealing helicase and endonuclease ZRANB3"/>
    <property type="match status" value="1"/>
</dbReference>
<dbReference type="PROSITE" id="PS50199">
    <property type="entry name" value="ZF_RANBP2_2"/>
    <property type="match status" value="1"/>
</dbReference>
<dbReference type="PANTHER" id="PTHR45766">
    <property type="entry name" value="DNA ANNEALING HELICASE AND ENDONUCLEASE ZRANB3 FAMILY MEMBER"/>
    <property type="match status" value="1"/>
</dbReference>
<evidence type="ECO:0000256" key="3">
    <source>
        <dbReference type="ARBA" id="ARBA00022771"/>
    </source>
</evidence>
<dbReference type="GO" id="GO:0004386">
    <property type="term" value="F:helicase activity"/>
    <property type="evidence" value="ECO:0007669"/>
    <property type="project" value="UniProtKB-KW"/>
</dbReference>
<evidence type="ECO:0000256" key="9">
    <source>
        <dbReference type="SAM" id="MobiDB-lite"/>
    </source>
</evidence>
<dbReference type="SUPFAM" id="SSF90209">
    <property type="entry name" value="Ran binding protein zinc finger-like"/>
    <property type="match status" value="1"/>
</dbReference>
<evidence type="ECO:0000256" key="6">
    <source>
        <dbReference type="ARBA" id="ARBA00022833"/>
    </source>
</evidence>
<dbReference type="AlphaFoldDB" id="A0A8T3DVA1"/>
<dbReference type="GO" id="GO:0006281">
    <property type="term" value="P:DNA repair"/>
    <property type="evidence" value="ECO:0007669"/>
    <property type="project" value="TreeGrafter"/>
</dbReference>
<dbReference type="EMBL" id="JAERUA010000005">
    <property type="protein sequence ID" value="KAI1899764.1"/>
    <property type="molecule type" value="Genomic_DNA"/>
</dbReference>
<feature type="region of interest" description="Disordered" evidence="9">
    <location>
        <begin position="402"/>
        <end position="473"/>
    </location>
</feature>
<evidence type="ECO:0000256" key="4">
    <source>
        <dbReference type="ARBA" id="ARBA00022801"/>
    </source>
</evidence>
<evidence type="ECO:0000256" key="7">
    <source>
        <dbReference type="ARBA" id="ARBA00022840"/>
    </source>
</evidence>
<evidence type="ECO:0000259" key="10">
    <source>
        <dbReference type="PROSITE" id="PS50199"/>
    </source>
</evidence>
<feature type="domain" description="RanBP2-type" evidence="10">
    <location>
        <begin position="348"/>
        <end position="380"/>
    </location>
</feature>
<dbReference type="Proteomes" id="UP000829720">
    <property type="component" value="Unassembled WGS sequence"/>
</dbReference>
<dbReference type="InterPro" id="IPR049730">
    <property type="entry name" value="SNF2/RAD54-like_C"/>
</dbReference>
<feature type="compositionally biased region" description="Polar residues" evidence="9">
    <location>
        <begin position="448"/>
        <end position="458"/>
    </location>
</feature>
<keyword evidence="13" id="KW-1185">Reference proteome</keyword>
<comment type="caution">
    <text evidence="12">The sequence shown here is derived from an EMBL/GenBank/DDBJ whole genome shotgun (WGS) entry which is preliminary data.</text>
</comment>
<dbReference type="PANTHER" id="PTHR45766:SF3">
    <property type="entry name" value="DNA ANNEALING HELICASE AND ENDONUCLEASE ZRANB3"/>
    <property type="match status" value="1"/>
</dbReference>
<dbReference type="Gene3D" id="3.40.50.300">
    <property type="entry name" value="P-loop containing nucleotide triphosphate hydrolases"/>
    <property type="match status" value="1"/>
</dbReference>
<dbReference type="InterPro" id="IPR036443">
    <property type="entry name" value="Znf_RanBP2_sf"/>
</dbReference>
<evidence type="ECO:0000313" key="12">
    <source>
        <dbReference type="EMBL" id="KAI1899764.1"/>
    </source>
</evidence>
<dbReference type="CDD" id="cd18793">
    <property type="entry name" value="SF2_C_SNF"/>
    <property type="match status" value="1"/>
</dbReference>
<dbReference type="InterPro" id="IPR027417">
    <property type="entry name" value="P-loop_NTPase"/>
</dbReference>
<evidence type="ECO:0008006" key="14">
    <source>
        <dbReference type="Google" id="ProtNLM"/>
    </source>
</evidence>
<sequence length="825" mass="92179">MRKLDSGAGVDDNPFVEVMGLITRMYKQTAIAKAGAVKDYIKMMLENEKLKFLVFAHHLTMLQACTEAVIEAKARYIRIDGSVPSSERIHLVHQFQNDPDTRVAILSIQAAGQGLTFTAATHVVFAELYWNPGHVKQAEDRAHRIGQTSSVHIHYLIAKGTFDTVMWGMLNRKETVTGSTLNGKKEYLKADIGDKEKWDFLNFAHAWTPSEVLDGDVKDHDDVFFSHFEKNRQHDIRTFFSPSASQEKKRRRTEDEGSLPSPSELGAEQGDPAVQKGDEQSQEGDQSRGLERQDEGGDTDFAPLNKRLRFASPQPSVGQKRRSWSGKASSPFSRLVSRRLSEGVHARPVGGVKVWSCGACTYANSTLLTYCEMCETPQPTSDTISSCASGSGQLVMKTSPCVTISSSDDEPDPNPRPGPRPPAPVGVEPETEGGAVSGREEKDGCVTKESTCHSPASHSHTEESICDPEPDPTDPADCSLPLYEGLKFCASRNTDRIYLYTKEGSPLNCNFIPLDIKLDSWEDLPTAFRRQENRRQVLRFVREWSTLTSMKQRVIRRSARLFHSPILALEEITNGQRRQSITKRYLTKEDVAQASMSCAQREGGTVRTVARETFFSKRKPAQTTNPALNEEEESSPRAQPRDPTNLSEGAGYLQAVDSEGKPLCLSCQQPCGEGGAWDTRFCGRTCQEEFQVRTSQAYMRARVLETEQGVCQRCGLNAHQLFQRVRDAPAANRKEMLENTWLSQLSLKQLNEMIRNPVEGQFWQVDHIRPVFSGGGQCSLDNLQTLCTVCHRERTSQQAKERSQMRKGLAASKVASDITRFFIKK</sequence>
<dbReference type="InterPro" id="IPR003615">
    <property type="entry name" value="HNH_nuc"/>
</dbReference>
<accession>A0A8T3DVA1</accession>
<dbReference type="GO" id="GO:0005524">
    <property type="term" value="F:ATP binding"/>
    <property type="evidence" value="ECO:0007669"/>
    <property type="project" value="UniProtKB-KW"/>
</dbReference>
<dbReference type="GO" id="GO:0016787">
    <property type="term" value="F:hydrolase activity"/>
    <property type="evidence" value="ECO:0007669"/>
    <property type="project" value="UniProtKB-KW"/>
</dbReference>
<keyword evidence="5" id="KW-0347">Helicase</keyword>
<dbReference type="InterPro" id="IPR001650">
    <property type="entry name" value="Helicase_C-like"/>
</dbReference>
<protein>
    <recommendedName>
        <fullName evidence="14">DNA annealing helicase and endonuclease ZRANB3</fullName>
    </recommendedName>
</protein>
<feature type="compositionally biased region" description="Pro residues" evidence="9">
    <location>
        <begin position="414"/>
        <end position="424"/>
    </location>
</feature>
<dbReference type="SMART" id="SM00490">
    <property type="entry name" value="HELICc"/>
    <property type="match status" value="1"/>
</dbReference>
<evidence type="ECO:0000313" key="13">
    <source>
        <dbReference type="Proteomes" id="UP000829720"/>
    </source>
</evidence>
<dbReference type="GO" id="GO:0031297">
    <property type="term" value="P:replication fork processing"/>
    <property type="evidence" value="ECO:0007669"/>
    <property type="project" value="TreeGrafter"/>
</dbReference>
<dbReference type="InterPro" id="IPR002711">
    <property type="entry name" value="HNH"/>
</dbReference>
<keyword evidence="3 8" id="KW-0863">Zinc-finger</keyword>
<dbReference type="GO" id="GO:0043596">
    <property type="term" value="C:nuclear replication fork"/>
    <property type="evidence" value="ECO:0007669"/>
    <property type="project" value="TreeGrafter"/>
</dbReference>
<dbReference type="InterPro" id="IPR001876">
    <property type="entry name" value="Znf_RanBP2"/>
</dbReference>
<feature type="region of interest" description="Disordered" evidence="9">
    <location>
        <begin position="612"/>
        <end position="648"/>
    </location>
</feature>
<keyword evidence="7" id="KW-0067">ATP-binding</keyword>
<dbReference type="OrthoDB" id="8917953at2759"/>
<dbReference type="PROSITE" id="PS51194">
    <property type="entry name" value="HELICASE_CTER"/>
    <property type="match status" value="1"/>
</dbReference>
<evidence type="ECO:0000256" key="8">
    <source>
        <dbReference type="PROSITE-ProRule" id="PRU00322"/>
    </source>
</evidence>
<keyword evidence="1" id="KW-0479">Metal-binding</keyword>
<dbReference type="GO" id="GO:0008270">
    <property type="term" value="F:zinc ion binding"/>
    <property type="evidence" value="ECO:0007669"/>
    <property type="project" value="UniProtKB-KW"/>
</dbReference>
<organism evidence="12 13">
    <name type="scientific">Albula goreensis</name>
    <dbReference type="NCBI Taxonomy" id="1534307"/>
    <lineage>
        <taxon>Eukaryota</taxon>
        <taxon>Metazoa</taxon>
        <taxon>Chordata</taxon>
        <taxon>Craniata</taxon>
        <taxon>Vertebrata</taxon>
        <taxon>Euteleostomi</taxon>
        <taxon>Actinopterygii</taxon>
        <taxon>Neopterygii</taxon>
        <taxon>Teleostei</taxon>
        <taxon>Albuliformes</taxon>
        <taxon>Albulidae</taxon>
        <taxon>Albula</taxon>
    </lineage>
</organism>
<dbReference type="Pfam" id="PF00271">
    <property type="entry name" value="Helicase_C"/>
    <property type="match status" value="1"/>
</dbReference>